<sequence length="173" mass="20055">MAPTPKVAPELHGPRVLLTPLRPEHRARLREIHRQPEVRKWWQMPDDDWPEVQEPDTVKYTVLEDDQVVGFAQWSFEPDPDYRHAGLDLFLAPETQGRGLGTEVVRVLCAHLIDDHRYHRLVIDPKAANTPAIACYRKVGFKDVGVMREYEMNHDGTWADGLLMDLLAREFVR</sequence>
<keyword evidence="6" id="KW-1185">Reference proteome</keyword>
<organism evidence="5 6">
    <name type="scientific">Rhodococcus tukisamuensis</name>
    <dbReference type="NCBI Taxonomy" id="168276"/>
    <lineage>
        <taxon>Bacteria</taxon>
        <taxon>Bacillati</taxon>
        <taxon>Actinomycetota</taxon>
        <taxon>Actinomycetes</taxon>
        <taxon>Mycobacteriales</taxon>
        <taxon>Nocardiaceae</taxon>
        <taxon>Rhodococcus</taxon>
    </lineage>
</organism>
<dbReference type="PANTHER" id="PTHR43792:SF8">
    <property type="entry name" value="[RIBOSOMAL PROTEIN US5]-ALANINE N-ACETYLTRANSFERASE"/>
    <property type="match status" value="1"/>
</dbReference>
<comment type="similarity">
    <text evidence="3">Belongs to the acetyltransferase family. RimJ subfamily.</text>
</comment>
<evidence type="ECO:0000256" key="2">
    <source>
        <dbReference type="ARBA" id="ARBA00023315"/>
    </source>
</evidence>
<dbReference type="Gene3D" id="3.40.630.30">
    <property type="match status" value="1"/>
</dbReference>
<protein>
    <submittedName>
        <fullName evidence="5">Aminoglycoside 6'-N-acetyltransferase</fullName>
    </submittedName>
</protein>
<dbReference type="Pfam" id="PF13302">
    <property type="entry name" value="Acetyltransf_3"/>
    <property type="match status" value="1"/>
</dbReference>
<feature type="domain" description="N-acetyltransferase" evidence="4">
    <location>
        <begin position="16"/>
        <end position="169"/>
    </location>
</feature>
<name>A0A1G6Y3F5_9NOCA</name>
<keyword evidence="2" id="KW-0012">Acyltransferase</keyword>
<dbReference type="STRING" id="168276.SAMN05444580_10727"/>
<reference evidence="5 6" key="1">
    <citation type="submission" date="2016-10" db="EMBL/GenBank/DDBJ databases">
        <authorList>
            <person name="de Groot N.N."/>
        </authorList>
    </citation>
    <scope>NUCLEOTIDE SEQUENCE [LARGE SCALE GENOMIC DNA]</scope>
    <source>
        <strain evidence="5 6">JCM 11308</strain>
    </source>
</reference>
<dbReference type="GO" id="GO:0016747">
    <property type="term" value="F:acyltransferase activity, transferring groups other than amino-acyl groups"/>
    <property type="evidence" value="ECO:0007669"/>
    <property type="project" value="InterPro"/>
</dbReference>
<evidence type="ECO:0000313" key="5">
    <source>
        <dbReference type="EMBL" id="SDD84928.1"/>
    </source>
</evidence>
<evidence type="ECO:0000256" key="3">
    <source>
        <dbReference type="ARBA" id="ARBA00038502"/>
    </source>
</evidence>
<keyword evidence="1 5" id="KW-0808">Transferase</keyword>
<dbReference type="InterPro" id="IPR000182">
    <property type="entry name" value="GNAT_dom"/>
</dbReference>
<dbReference type="PROSITE" id="PS51186">
    <property type="entry name" value="GNAT"/>
    <property type="match status" value="1"/>
</dbReference>
<evidence type="ECO:0000313" key="6">
    <source>
        <dbReference type="Proteomes" id="UP000199417"/>
    </source>
</evidence>
<dbReference type="InterPro" id="IPR051531">
    <property type="entry name" value="N-acetyltransferase"/>
</dbReference>
<accession>A0A1G6Y3F5</accession>
<dbReference type="EMBL" id="FNAB01000007">
    <property type="protein sequence ID" value="SDD84928.1"/>
    <property type="molecule type" value="Genomic_DNA"/>
</dbReference>
<evidence type="ECO:0000256" key="1">
    <source>
        <dbReference type="ARBA" id="ARBA00022679"/>
    </source>
</evidence>
<dbReference type="RefSeq" id="WP_072843718.1">
    <property type="nucleotide sequence ID" value="NZ_FNAB01000007.1"/>
</dbReference>
<dbReference type="InterPro" id="IPR016181">
    <property type="entry name" value="Acyl_CoA_acyltransferase"/>
</dbReference>
<proteinExistence type="inferred from homology"/>
<evidence type="ECO:0000259" key="4">
    <source>
        <dbReference type="PROSITE" id="PS51186"/>
    </source>
</evidence>
<gene>
    <name evidence="5" type="ORF">SAMN05444580_10727</name>
</gene>
<dbReference type="Proteomes" id="UP000199417">
    <property type="component" value="Unassembled WGS sequence"/>
</dbReference>
<dbReference type="AlphaFoldDB" id="A0A1G6Y3F5"/>
<dbReference type="CDD" id="cd04301">
    <property type="entry name" value="NAT_SF"/>
    <property type="match status" value="1"/>
</dbReference>
<dbReference type="PANTHER" id="PTHR43792">
    <property type="entry name" value="GNAT FAMILY, PUTATIVE (AFU_ORTHOLOGUE AFUA_3G00765)-RELATED-RELATED"/>
    <property type="match status" value="1"/>
</dbReference>
<dbReference type="SUPFAM" id="SSF55729">
    <property type="entry name" value="Acyl-CoA N-acyltransferases (Nat)"/>
    <property type="match status" value="1"/>
</dbReference>